<proteinExistence type="predicted"/>
<dbReference type="OrthoDB" id="655030at2759"/>
<gene>
    <name evidence="1" type="ORF">BGZ97_010569</name>
</gene>
<dbReference type="EMBL" id="JAAAIN010005514">
    <property type="protein sequence ID" value="KAG0274172.1"/>
    <property type="molecule type" value="Genomic_DNA"/>
</dbReference>
<sequence length="86" mass="9704">MEKRFRDNDNAEWSNNAAAAMCDKTRNIVLPIVVGPTTEDETKTNNRTLTVGDLINRTDKQLMSNVMLEEKIFTTWSSGRTVLLGD</sequence>
<dbReference type="Proteomes" id="UP000823405">
    <property type="component" value="Unassembled WGS sequence"/>
</dbReference>
<comment type="caution">
    <text evidence="1">The sequence shown here is derived from an EMBL/GenBank/DDBJ whole genome shotgun (WGS) entry which is preliminary data.</text>
</comment>
<keyword evidence="2" id="KW-1185">Reference proteome</keyword>
<protein>
    <submittedName>
        <fullName evidence="1">Uncharacterized protein</fullName>
    </submittedName>
</protein>
<organism evidence="1 2">
    <name type="scientific">Linnemannia gamsii</name>
    <dbReference type="NCBI Taxonomy" id="64522"/>
    <lineage>
        <taxon>Eukaryota</taxon>
        <taxon>Fungi</taxon>
        <taxon>Fungi incertae sedis</taxon>
        <taxon>Mucoromycota</taxon>
        <taxon>Mortierellomycotina</taxon>
        <taxon>Mortierellomycetes</taxon>
        <taxon>Mortierellales</taxon>
        <taxon>Mortierellaceae</taxon>
        <taxon>Linnemannia</taxon>
    </lineage>
</organism>
<dbReference type="AlphaFoldDB" id="A0A9P6QMJ0"/>
<accession>A0A9P6QMJ0</accession>
<name>A0A9P6QMJ0_9FUNG</name>
<reference evidence="1" key="1">
    <citation type="journal article" date="2020" name="Fungal Divers.">
        <title>Resolving the Mortierellaceae phylogeny through synthesis of multi-gene phylogenetics and phylogenomics.</title>
        <authorList>
            <person name="Vandepol N."/>
            <person name="Liber J."/>
            <person name="Desiro A."/>
            <person name="Na H."/>
            <person name="Kennedy M."/>
            <person name="Barry K."/>
            <person name="Grigoriev I.V."/>
            <person name="Miller A.N."/>
            <person name="O'Donnell K."/>
            <person name="Stajich J.E."/>
            <person name="Bonito G."/>
        </authorList>
    </citation>
    <scope>NUCLEOTIDE SEQUENCE</scope>
    <source>
        <strain evidence="1">NVP60</strain>
    </source>
</reference>
<evidence type="ECO:0000313" key="1">
    <source>
        <dbReference type="EMBL" id="KAG0274172.1"/>
    </source>
</evidence>
<feature type="non-terminal residue" evidence="1">
    <location>
        <position position="86"/>
    </location>
</feature>
<evidence type="ECO:0000313" key="2">
    <source>
        <dbReference type="Proteomes" id="UP000823405"/>
    </source>
</evidence>